<sequence length="190" mass="22172">MVTNLLLLILLLLNPFISDSKNSVVKANEEHGILWTNNRRLTWDDFKSPADEKETLHAMTSTNIAVKANCTGNQMRFDVKCVFVTKDSWTKNRLSKKLLAHEQMHFDLTEVHARLLRQKLNETANICGTSRIKLDPIVEKYFTDWKKEQDQYDAETNHGLLDEQQKVWEEKIANRLAELETFSYKTYALK</sequence>
<comment type="caution">
    <text evidence="2">The sequence shown here is derived from an EMBL/GenBank/DDBJ whole genome shotgun (WGS) entry which is preliminary data.</text>
</comment>
<proteinExistence type="predicted"/>
<name>A0A5M6D2K4_9BACT</name>
<keyword evidence="1" id="KW-0732">Signal</keyword>
<dbReference type="InterPro" id="IPR010321">
    <property type="entry name" value="DUF922"/>
</dbReference>
<reference evidence="2 3" key="1">
    <citation type="submission" date="2019-09" db="EMBL/GenBank/DDBJ databases">
        <title>Genome sequence and assembly of Adhaeribacter sp.</title>
        <authorList>
            <person name="Chhetri G."/>
        </authorList>
    </citation>
    <scope>NUCLEOTIDE SEQUENCE [LARGE SCALE GENOMIC DNA]</scope>
    <source>
        <strain evidence="2 3">DK36</strain>
    </source>
</reference>
<protein>
    <submittedName>
        <fullName evidence="2">DUF922 domain-containing protein</fullName>
    </submittedName>
</protein>
<feature type="signal peptide" evidence="1">
    <location>
        <begin position="1"/>
        <end position="20"/>
    </location>
</feature>
<keyword evidence="3" id="KW-1185">Reference proteome</keyword>
<dbReference type="Pfam" id="PF06037">
    <property type="entry name" value="DUF922"/>
    <property type="match status" value="1"/>
</dbReference>
<gene>
    <name evidence="2" type="ORF">F0145_24540</name>
</gene>
<dbReference type="RefSeq" id="WP_150093052.1">
    <property type="nucleotide sequence ID" value="NZ_VWSF01000033.1"/>
</dbReference>
<evidence type="ECO:0000256" key="1">
    <source>
        <dbReference type="SAM" id="SignalP"/>
    </source>
</evidence>
<dbReference type="EMBL" id="VWSF01000033">
    <property type="protein sequence ID" value="KAA5539375.1"/>
    <property type="molecule type" value="Genomic_DNA"/>
</dbReference>
<evidence type="ECO:0000313" key="3">
    <source>
        <dbReference type="Proteomes" id="UP000323426"/>
    </source>
</evidence>
<organism evidence="2 3">
    <name type="scientific">Adhaeribacter rhizoryzae</name>
    <dbReference type="NCBI Taxonomy" id="2607907"/>
    <lineage>
        <taxon>Bacteria</taxon>
        <taxon>Pseudomonadati</taxon>
        <taxon>Bacteroidota</taxon>
        <taxon>Cytophagia</taxon>
        <taxon>Cytophagales</taxon>
        <taxon>Hymenobacteraceae</taxon>
        <taxon>Adhaeribacter</taxon>
    </lineage>
</organism>
<dbReference type="Proteomes" id="UP000323426">
    <property type="component" value="Unassembled WGS sequence"/>
</dbReference>
<dbReference type="AlphaFoldDB" id="A0A5M6D2K4"/>
<evidence type="ECO:0000313" key="2">
    <source>
        <dbReference type="EMBL" id="KAA5539375.1"/>
    </source>
</evidence>
<feature type="chain" id="PRO_5024451189" evidence="1">
    <location>
        <begin position="21"/>
        <end position="190"/>
    </location>
</feature>
<accession>A0A5M6D2K4</accession>